<feature type="domain" description="Zn(2)-C6 fungal-type" evidence="8">
    <location>
        <begin position="19"/>
        <end position="48"/>
    </location>
</feature>
<dbReference type="STRING" id="1442371.A0A0D2K2A8"/>
<protein>
    <recommendedName>
        <fullName evidence="8">Zn(2)-C6 fungal-type domain-containing protein</fullName>
    </recommendedName>
</protein>
<evidence type="ECO:0000256" key="1">
    <source>
        <dbReference type="ARBA" id="ARBA00004123"/>
    </source>
</evidence>
<organism evidence="9 10">
    <name type="scientific">Fonsecaea multimorphosa CBS 102226</name>
    <dbReference type="NCBI Taxonomy" id="1442371"/>
    <lineage>
        <taxon>Eukaryota</taxon>
        <taxon>Fungi</taxon>
        <taxon>Dikarya</taxon>
        <taxon>Ascomycota</taxon>
        <taxon>Pezizomycotina</taxon>
        <taxon>Eurotiomycetes</taxon>
        <taxon>Chaetothyriomycetidae</taxon>
        <taxon>Chaetothyriales</taxon>
        <taxon>Herpotrichiellaceae</taxon>
        <taxon>Fonsecaea</taxon>
    </lineage>
</organism>
<dbReference type="PROSITE" id="PS50048">
    <property type="entry name" value="ZN2_CY6_FUNGAL_2"/>
    <property type="match status" value="1"/>
</dbReference>
<dbReference type="GeneID" id="27710366"/>
<dbReference type="InterPro" id="IPR036864">
    <property type="entry name" value="Zn2-C6_fun-type_DNA-bd_sf"/>
</dbReference>
<name>A0A0D2K2A8_9EURO</name>
<dbReference type="Pfam" id="PF04082">
    <property type="entry name" value="Fungal_trans"/>
    <property type="match status" value="1"/>
</dbReference>
<evidence type="ECO:0000313" key="10">
    <source>
        <dbReference type="Proteomes" id="UP000053411"/>
    </source>
</evidence>
<dbReference type="CDD" id="cd00067">
    <property type="entry name" value="GAL4"/>
    <property type="match status" value="1"/>
</dbReference>
<dbReference type="PANTHER" id="PTHR31001:SF85">
    <property type="entry name" value="ZN(II)2CYS6 TRANSCRIPTION FACTOR (EUROFUNG)"/>
    <property type="match status" value="1"/>
</dbReference>
<keyword evidence="6" id="KW-0539">Nucleus</keyword>
<dbReference type="VEuPathDB" id="FungiDB:Z520_04620"/>
<reference evidence="9 10" key="1">
    <citation type="submission" date="2015-01" db="EMBL/GenBank/DDBJ databases">
        <title>The Genome Sequence of Fonsecaea multimorphosa CBS 102226.</title>
        <authorList>
            <consortium name="The Broad Institute Genomics Platform"/>
            <person name="Cuomo C."/>
            <person name="de Hoog S."/>
            <person name="Gorbushina A."/>
            <person name="Stielow B."/>
            <person name="Teixiera M."/>
            <person name="Abouelleil A."/>
            <person name="Chapman S.B."/>
            <person name="Priest M."/>
            <person name="Young S.K."/>
            <person name="Wortman J."/>
            <person name="Nusbaum C."/>
            <person name="Birren B."/>
        </authorList>
    </citation>
    <scope>NUCLEOTIDE SEQUENCE [LARGE SCALE GENOMIC DNA]</scope>
    <source>
        <strain evidence="9 10">CBS 102226</strain>
    </source>
</reference>
<dbReference type="RefSeq" id="XP_016634105.1">
    <property type="nucleotide sequence ID" value="XM_016775125.1"/>
</dbReference>
<feature type="compositionally biased region" description="Basic and acidic residues" evidence="7">
    <location>
        <begin position="634"/>
        <end position="649"/>
    </location>
</feature>
<evidence type="ECO:0000313" key="9">
    <source>
        <dbReference type="EMBL" id="KIX99982.1"/>
    </source>
</evidence>
<keyword evidence="3" id="KW-0805">Transcription regulation</keyword>
<keyword evidence="5" id="KW-0804">Transcription</keyword>
<dbReference type="InterPro" id="IPR050613">
    <property type="entry name" value="Sec_Metabolite_Reg"/>
</dbReference>
<dbReference type="PANTHER" id="PTHR31001">
    <property type="entry name" value="UNCHARACTERIZED TRANSCRIPTIONAL REGULATORY PROTEIN"/>
    <property type="match status" value="1"/>
</dbReference>
<feature type="compositionally biased region" description="Polar residues" evidence="7">
    <location>
        <begin position="650"/>
        <end position="661"/>
    </location>
</feature>
<dbReference type="EMBL" id="KN848068">
    <property type="protein sequence ID" value="KIX99982.1"/>
    <property type="molecule type" value="Genomic_DNA"/>
</dbReference>
<dbReference type="GO" id="GO:0003677">
    <property type="term" value="F:DNA binding"/>
    <property type="evidence" value="ECO:0007669"/>
    <property type="project" value="UniProtKB-KW"/>
</dbReference>
<evidence type="ECO:0000256" key="2">
    <source>
        <dbReference type="ARBA" id="ARBA00022723"/>
    </source>
</evidence>
<evidence type="ECO:0000256" key="3">
    <source>
        <dbReference type="ARBA" id="ARBA00023015"/>
    </source>
</evidence>
<dbReference type="GO" id="GO:0000981">
    <property type="term" value="F:DNA-binding transcription factor activity, RNA polymerase II-specific"/>
    <property type="evidence" value="ECO:0007669"/>
    <property type="project" value="InterPro"/>
</dbReference>
<dbReference type="OrthoDB" id="2269373at2759"/>
<dbReference type="Proteomes" id="UP000053411">
    <property type="component" value="Unassembled WGS sequence"/>
</dbReference>
<keyword evidence="10" id="KW-1185">Reference proteome</keyword>
<gene>
    <name evidence="9" type="ORF">Z520_04620</name>
</gene>
<evidence type="ECO:0000259" key="8">
    <source>
        <dbReference type="PROSITE" id="PS50048"/>
    </source>
</evidence>
<evidence type="ECO:0000256" key="4">
    <source>
        <dbReference type="ARBA" id="ARBA00023125"/>
    </source>
</evidence>
<feature type="region of interest" description="Disordered" evidence="7">
    <location>
        <begin position="634"/>
        <end position="702"/>
    </location>
</feature>
<dbReference type="GO" id="GO:0008270">
    <property type="term" value="F:zinc ion binding"/>
    <property type="evidence" value="ECO:0007669"/>
    <property type="project" value="InterPro"/>
</dbReference>
<evidence type="ECO:0000256" key="5">
    <source>
        <dbReference type="ARBA" id="ARBA00023163"/>
    </source>
</evidence>
<feature type="compositionally biased region" description="Polar residues" evidence="7">
    <location>
        <begin position="688"/>
        <end position="702"/>
    </location>
</feature>
<dbReference type="InterPro" id="IPR007219">
    <property type="entry name" value="XnlR_reg_dom"/>
</dbReference>
<dbReference type="PROSITE" id="PS00463">
    <property type="entry name" value="ZN2_CY6_FUNGAL_1"/>
    <property type="match status" value="1"/>
</dbReference>
<dbReference type="AlphaFoldDB" id="A0A0D2K2A8"/>
<keyword evidence="4" id="KW-0238">DNA-binding</keyword>
<accession>A0A0D2K2A8</accession>
<dbReference type="SMART" id="SM00906">
    <property type="entry name" value="Fungal_trans"/>
    <property type="match status" value="1"/>
</dbReference>
<keyword evidence="2" id="KW-0479">Metal-binding</keyword>
<dbReference type="InterPro" id="IPR001138">
    <property type="entry name" value="Zn2Cys6_DnaBD"/>
</dbReference>
<dbReference type="SMART" id="SM00066">
    <property type="entry name" value="GAL4"/>
    <property type="match status" value="1"/>
</dbReference>
<evidence type="ECO:0000256" key="6">
    <source>
        <dbReference type="ARBA" id="ARBA00023242"/>
    </source>
</evidence>
<sequence length="789" mass="89198">MNPPSLSLRTSPTKRSSAACIHCSDRKVRCDKQAPCSTCTRHNVQCIFPPPKTKPLKTKRKWVSIEEYDELEKRYEALFQEKGVGVNQVEATASSQHETLSINTASDVSRTHLQFKTPDSAVSEPQRTVFKPQLLQGQGGTKLVDNSLWSRVAQEIRDAQDVFEEEDSTAGSVEGGSPKDDFSYVLGYNVLAAVSLHPPSQHIDQLWQVFIKNVNPLTKIVHVPSLKSAIEKASNNIDHIPKGFEALMFAIYSIAVLSLTEDECKEILGETRVILLSYYVAATKRALFRAKFMSTTSIVVLQALVLHILSIRDDYEPRAVWSLSGVALRVAEGMGMGLDGTFLGLPPFETEIRRRIWWQIRSHDARAAELSGQAKFRGDFEFTETTPKMPANVDDRDIYPAMSQAAVESTRPTEMIFCMIRSTMATFAAAQIKKIGKVRKAAFASDEYPAMDDLGGKDDFIKEVEDILETKYLRFCDPSQPLQLMALICGRTASNLIRFLAHHPRRWAYQDHVPASERRLVWGVVIRLLEQYNMMQTDPNLRRFAWHVSYFIQWHAVIHVLDTLRTDPLHGDAQSAWRLIDTLFENNLEMLLSMNRPIAAAVGNLCLKAFAAREAVLRRQQTVLHRPPEYITKLREQREAAKARREEATMRSQMQDPLSDQNRLKTSDADPTSPDTILRSRDTHAAAQPQQHLLSKQQVSDFQSNARGEDDAFWLSDTLGDGFPPDGAADMMSLYTDAILAQEYSLNTPNDGAIDWERWDSWFGHLNPLQPNVVPQRERRISVQSLMSK</sequence>
<dbReference type="GO" id="GO:0005634">
    <property type="term" value="C:nucleus"/>
    <property type="evidence" value="ECO:0007669"/>
    <property type="project" value="UniProtKB-SubCell"/>
</dbReference>
<proteinExistence type="predicted"/>
<evidence type="ECO:0000256" key="7">
    <source>
        <dbReference type="SAM" id="MobiDB-lite"/>
    </source>
</evidence>
<comment type="subcellular location">
    <subcellularLocation>
        <location evidence="1">Nucleus</location>
    </subcellularLocation>
</comment>
<dbReference type="Pfam" id="PF00172">
    <property type="entry name" value="Zn_clus"/>
    <property type="match status" value="1"/>
</dbReference>
<dbReference type="SUPFAM" id="SSF57701">
    <property type="entry name" value="Zn2/Cys6 DNA-binding domain"/>
    <property type="match status" value="1"/>
</dbReference>
<dbReference type="Gene3D" id="4.10.240.10">
    <property type="entry name" value="Zn(2)-C6 fungal-type DNA-binding domain"/>
    <property type="match status" value="1"/>
</dbReference>
<dbReference type="CDD" id="cd12148">
    <property type="entry name" value="fungal_TF_MHR"/>
    <property type="match status" value="1"/>
</dbReference>
<dbReference type="GO" id="GO:0006351">
    <property type="term" value="P:DNA-templated transcription"/>
    <property type="evidence" value="ECO:0007669"/>
    <property type="project" value="InterPro"/>
</dbReference>